<comment type="caution">
    <text evidence="2">The sequence shown here is derived from an EMBL/GenBank/DDBJ whole genome shotgun (WGS) entry which is preliminary data.</text>
</comment>
<proteinExistence type="predicted"/>
<dbReference type="Pfam" id="PF01610">
    <property type="entry name" value="DDE_Tnp_ISL3"/>
    <property type="match status" value="1"/>
</dbReference>
<dbReference type="InterPro" id="IPR002560">
    <property type="entry name" value="Transposase_DDE"/>
</dbReference>
<gene>
    <name evidence="2" type="ORF">DRJ00_04690</name>
</gene>
<reference evidence="2 3" key="1">
    <citation type="submission" date="2018-06" db="EMBL/GenBank/DDBJ databases">
        <title>Extensive metabolic versatility and redundancy in microbially diverse, dynamic hydrothermal sediments.</title>
        <authorList>
            <person name="Dombrowski N."/>
            <person name="Teske A."/>
            <person name="Baker B.J."/>
        </authorList>
    </citation>
    <scope>NUCLEOTIDE SEQUENCE [LARGE SCALE GENOMIC DNA]</scope>
    <source>
        <strain evidence="2">B47_G16</strain>
    </source>
</reference>
<sequence>ERIRSLYKATTYTEAERILEGIIEEMRSYKMWPALRRWQGSLERWKEEILNHFISKSSNDKVEGYNVVVKLLKRISFGMRNTELYAKKIMLGLVPMKFSPQVLT</sequence>
<evidence type="ECO:0000313" key="2">
    <source>
        <dbReference type="EMBL" id="RLE09228.1"/>
    </source>
</evidence>
<accession>A0A497E3L3</accession>
<dbReference type="Proteomes" id="UP000279422">
    <property type="component" value="Unassembled WGS sequence"/>
</dbReference>
<feature type="non-terminal residue" evidence="2">
    <location>
        <position position="1"/>
    </location>
</feature>
<evidence type="ECO:0000313" key="3">
    <source>
        <dbReference type="Proteomes" id="UP000279422"/>
    </source>
</evidence>
<name>A0A497E3L3_UNCAE</name>
<feature type="domain" description="Transposase IS204/IS1001/IS1096/IS1165 DDE" evidence="1">
    <location>
        <begin position="1"/>
        <end position="89"/>
    </location>
</feature>
<dbReference type="EMBL" id="QMPZ01000055">
    <property type="protein sequence ID" value="RLE09228.1"/>
    <property type="molecule type" value="Genomic_DNA"/>
</dbReference>
<dbReference type="AlphaFoldDB" id="A0A497E3L3"/>
<evidence type="ECO:0000259" key="1">
    <source>
        <dbReference type="Pfam" id="PF01610"/>
    </source>
</evidence>
<protein>
    <submittedName>
        <fullName evidence="2">ISL3 family transposase</fullName>
    </submittedName>
</protein>
<organism evidence="2 3">
    <name type="scientific">Aerophobetes bacterium</name>
    <dbReference type="NCBI Taxonomy" id="2030807"/>
    <lineage>
        <taxon>Bacteria</taxon>
        <taxon>Candidatus Aerophobota</taxon>
    </lineage>
</organism>